<feature type="compositionally biased region" description="Polar residues" evidence="10">
    <location>
        <begin position="279"/>
        <end position="308"/>
    </location>
</feature>
<reference evidence="11" key="3">
    <citation type="submission" date="2025-08" db="UniProtKB">
        <authorList>
            <consortium name="Ensembl"/>
        </authorList>
    </citation>
    <scope>IDENTIFICATION</scope>
</reference>
<dbReference type="GO" id="GO:0005737">
    <property type="term" value="C:cytoplasm"/>
    <property type="evidence" value="ECO:0007669"/>
    <property type="project" value="UniProtKB-SubCell"/>
</dbReference>
<comment type="subcellular location">
    <subcellularLocation>
        <location evidence="1">Cell projection</location>
        <location evidence="1">Dendrite</location>
    </subcellularLocation>
    <subcellularLocation>
        <location evidence="3">Cell projection</location>
        <location evidence="3">Dendritic spine</location>
    </subcellularLocation>
    <subcellularLocation>
        <location evidence="2">Cytoplasm</location>
    </subcellularLocation>
</comment>
<comment type="similarity">
    <text evidence="4">Belongs to the paralemmin family.</text>
</comment>
<dbReference type="Pfam" id="PF03285">
    <property type="entry name" value="Paralemmin"/>
    <property type="match status" value="2"/>
</dbReference>
<evidence type="ECO:0000256" key="10">
    <source>
        <dbReference type="SAM" id="MobiDB-lite"/>
    </source>
</evidence>
<dbReference type="OMA" id="MEISVEH"/>
<evidence type="ECO:0000256" key="6">
    <source>
        <dbReference type="ARBA" id="ARBA00023018"/>
    </source>
</evidence>
<evidence type="ECO:0000313" key="11">
    <source>
        <dbReference type="Ensembl" id="ENSELUP00000026697.3"/>
    </source>
</evidence>
<gene>
    <name evidence="11" type="primary">PALMD</name>
</gene>
<dbReference type="Proteomes" id="UP000265140">
    <property type="component" value="Chromosome 21"/>
</dbReference>
<dbReference type="InParanoid" id="A0A3P8ZEG8"/>
<evidence type="ECO:0000256" key="7">
    <source>
        <dbReference type="ARBA" id="ARBA00023054"/>
    </source>
</evidence>
<name>A0A3P8ZEG8_ESOLU</name>
<dbReference type="GO" id="GO:0043197">
    <property type="term" value="C:dendritic spine"/>
    <property type="evidence" value="ECO:0007669"/>
    <property type="project" value="UniProtKB-SubCell"/>
</dbReference>
<dbReference type="InterPro" id="IPR004965">
    <property type="entry name" value="Paralemmin"/>
</dbReference>
<reference evidence="11" key="2">
    <citation type="submission" date="2020-02" db="EMBL/GenBank/DDBJ databases">
        <title>Esox lucius (northern pike) genome, fEsoLuc1, primary haplotype.</title>
        <authorList>
            <person name="Myers G."/>
            <person name="Karagic N."/>
            <person name="Meyer A."/>
            <person name="Pippel M."/>
            <person name="Reichard M."/>
            <person name="Winkler S."/>
            <person name="Tracey A."/>
            <person name="Sims Y."/>
            <person name="Howe K."/>
            <person name="Rhie A."/>
            <person name="Formenti G."/>
            <person name="Durbin R."/>
            <person name="Fedrigo O."/>
            <person name="Jarvis E.D."/>
        </authorList>
    </citation>
    <scope>NUCLEOTIDE SEQUENCE [LARGE SCALE GENOMIC DNA]</scope>
</reference>
<dbReference type="Ensembl" id="ENSELUT00000017857.3">
    <property type="protein sequence ID" value="ENSELUP00000026697.3"/>
    <property type="gene ID" value="ENSELUG00000002673.3"/>
</dbReference>
<accession>A0A3P8ZEG8</accession>
<keyword evidence="5" id="KW-0963">Cytoplasm</keyword>
<evidence type="ECO:0000256" key="4">
    <source>
        <dbReference type="ARBA" id="ARBA00005756"/>
    </source>
</evidence>
<keyword evidence="8" id="KW-0966">Cell projection</keyword>
<evidence type="ECO:0000256" key="1">
    <source>
        <dbReference type="ARBA" id="ARBA00004279"/>
    </source>
</evidence>
<feature type="region of interest" description="Disordered" evidence="10">
    <location>
        <begin position="520"/>
        <end position="546"/>
    </location>
</feature>
<keyword evidence="7" id="KW-0175">Coiled coil</keyword>
<keyword evidence="6" id="KW-0770">Synapse</keyword>
<sequence length="546" mass="61409">MEEADLLKERLQAITDKRRVQDDIAKKRRQIEEEKLKLQCLKKKALREQWLLDGLSPQSEEDQEATKLQAQDDQEQTLELQSDIDRIEKEIEALERQELQISANEEVTLKRLKEVEKTAEDIIKELIAEYQADPIQYIYSPIPDMPDFQMPKSLKPISRPLRKMADPHKGPDGEESNQVAMFAMEINVAKDMRTGESQVVSTATLTPEDFKQKGLKVFDDGRKSVYALHSDGQESSKQGPVGEMSNLEVEELLRQASDAKVPSEVQYHNPVYAAPYTSRPLTNTWKPEQGHVSNSPARPNSQQTSSMTLHLPACPLQTLPGTPARDGDQSREEGASPALPYIPNLHGDERLLQPQSGQSLINGSSGDSSLHPETNRLSPVIVTVHSSGESRIPIPLIENPVTDWDRQSPVSPSSRQSPFYTDGTESSFNMVNTSPPHVDSEPVTMIFMGYQNAEEEEDDENLQAELVVIGNSGDGEDDNNSMPSYHPQGYQSKIFQPTARCSNTDDTRDHWNWNNLQHLPTFTHKPGKQSPRQNRQTSFLEDPTTL</sequence>
<dbReference type="GO" id="GO:0008360">
    <property type="term" value="P:regulation of cell shape"/>
    <property type="evidence" value="ECO:0007669"/>
    <property type="project" value="InterPro"/>
</dbReference>
<feature type="region of interest" description="Disordered" evidence="10">
    <location>
        <begin position="54"/>
        <end position="76"/>
    </location>
</feature>
<evidence type="ECO:0000256" key="9">
    <source>
        <dbReference type="ARBA" id="ARBA00040857"/>
    </source>
</evidence>
<evidence type="ECO:0000256" key="3">
    <source>
        <dbReference type="ARBA" id="ARBA00004552"/>
    </source>
</evidence>
<organism evidence="11 12">
    <name type="scientific">Esox lucius</name>
    <name type="common">Northern pike</name>
    <dbReference type="NCBI Taxonomy" id="8010"/>
    <lineage>
        <taxon>Eukaryota</taxon>
        <taxon>Metazoa</taxon>
        <taxon>Chordata</taxon>
        <taxon>Craniata</taxon>
        <taxon>Vertebrata</taxon>
        <taxon>Euteleostomi</taxon>
        <taxon>Actinopterygii</taxon>
        <taxon>Neopterygii</taxon>
        <taxon>Teleostei</taxon>
        <taxon>Protacanthopterygii</taxon>
        <taxon>Esociformes</taxon>
        <taxon>Esocidae</taxon>
        <taxon>Esox</taxon>
    </lineage>
</organism>
<evidence type="ECO:0000256" key="2">
    <source>
        <dbReference type="ARBA" id="ARBA00004496"/>
    </source>
</evidence>
<dbReference type="PANTHER" id="PTHR46881:SF1">
    <property type="entry name" value="PALMDELPHIN"/>
    <property type="match status" value="1"/>
</dbReference>
<reference evidence="12" key="1">
    <citation type="journal article" date="2014" name="PLoS ONE">
        <title>The genome and linkage map of the northern pike (Esox lucius): conserved synteny revealed between the salmonid sister group and the Neoteleostei.</title>
        <authorList>
            <person name="Rondeau E.B."/>
            <person name="Minkley D.R."/>
            <person name="Leong J.S."/>
            <person name="Messmer A.M."/>
            <person name="Jantzen J.R."/>
            <person name="von Schalburg K.R."/>
            <person name="Lemon C."/>
            <person name="Bird N.H."/>
            <person name="Koop B.F."/>
        </authorList>
    </citation>
    <scope>NUCLEOTIDE SEQUENCE</scope>
</reference>
<dbReference type="GeneTree" id="ENSGT00940000157718"/>
<reference evidence="11" key="4">
    <citation type="submission" date="2025-09" db="UniProtKB">
        <authorList>
            <consortium name="Ensembl"/>
        </authorList>
    </citation>
    <scope>IDENTIFICATION</scope>
</reference>
<feature type="compositionally biased region" description="Polar residues" evidence="10">
    <location>
        <begin position="530"/>
        <end position="546"/>
    </location>
</feature>
<dbReference type="Bgee" id="ENSELUG00000002673">
    <property type="expression patterns" value="Expressed in bone element and 5 other cell types or tissues"/>
</dbReference>
<evidence type="ECO:0000256" key="8">
    <source>
        <dbReference type="ARBA" id="ARBA00023273"/>
    </source>
</evidence>
<feature type="region of interest" description="Disordered" evidence="10">
    <location>
        <begin position="276"/>
        <end position="349"/>
    </location>
</feature>
<feature type="compositionally biased region" description="Basic and acidic residues" evidence="10">
    <location>
        <begin position="325"/>
        <end position="334"/>
    </location>
</feature>
<evidence type="ECO:0000256" key="5">
    <source>
        <dbReference type="ARBA" id="ARBA00022490"/>
    </source>
</evidence>
<dbReference type="AlphaFoldDB" id="A0A3P8ZEG8"/>
<proteinExistence type="inferred from homology"/>
<protein>
    <recommendedName>
        <fullName evidence="9">Palmdelphin</fullName>
    </recommendedName>
</protein>
<evidence type="ECO:0000313" key="12">
    <source>
        <dbReference type="Proteomes" id="UP000265140"/>
    </source>
</evidence>
<keyword evidence="12" id="KW-1185">Reference proteome</keyword>
<dbReference type="GO" id="GO:0016020">
    <property type="term" value="C:membrane"/>
    <property type="evidence" value="ECO:0007669"/>
    <property type="project" value="InterPro"/>
</dbReference>
<dbReference type="PANTHER" id="PTHR46881">
    <property type="entry name" value="PALMDELPHIN"/>
    <property type="match status" value="1"/>
</dbReference>